<sequence>MDLEAESLALVQADRDINEGKERIERQRKIIEQLRSGGHDTTDAVRLLSTLEDTLTAMMQHRSLIVARIAQWKSGILT</sequence>
<protein>
    <submittedName>
        <fullName evidence="1">Uncharacterized protein</fullName>
    </submittedName>
</protein>
<reference evidence="1 2" key="1">
    <citation type="submission" date="2014-03" db="EMBL/GenBank/DDBJ databases">
        <title>Draft Genome Sequences of Four Burkholderia Strains.</title>
        <authorList>
            <person name="Liu X.Y."/>
            <person name="Li C.X."/>
            <person name="Xu J.H."/>
        </authorList>
    </citation>
    <scope>NUCLEOTIDE SEQUENCE [LARGE SCALE GENOMIC DNA]</scope>
    <source>
        <strain evidence="1 2">OP-1</strain>
    </source>
</reference>
<proteinExistence type="predicted"/>
<evidence type="ECO:0000313" key="2">
    <source>
        <dbReference type="Proteomes" id="UP000027451"/>
    </source>
</evidence>
<organism evidence="1 2">
    <name type="scientific">Caballeronia zhejiangensis</name>
    <dbReference type="NCBI Taxonomy" id="871203"/>
    <lineage>
        <taxon>Bacteria</taxon>
        <taxon>Pseudomonadati</taxon>
        <taxon>Pseudomonadota</taxon>
        <taxon>Betaproteobacteria</taxon>
        <taxon>Burkholderiales</taxon>
        <taxon>Burkholderiaceae</taxon>
        <taxon>Caballeronia</taxon>
    </lineage>
</organism>
<evidence type="ECO:0000313" key="1">
    <source>
        <dbReference type="EMBL" id="KDR33640.1"/>
    </source>
</evidence>
<dbReference type="AlphaFoldDB" id="A0A656QS53"/>
<dbReference type="Proteomes" id="UP000027451">
    <property type="component" value="Unassembled WGS sequence"/>
</dbReference>
<name>A0A656QS53_9BURK</name>
<keyword evidence="2" id="KW-1185">Reference proteome</keyword>
<gene>
    <name evidence="1" type="ORF">BG60_00225</name>
</gene>
<comment type="caution">
    <text evidence="1">The sequence shown here is derived from an EMBL/GenBank/DDBJ whole genome shotgun (WGS) entry which is preliminary data.</text>
</comment>
<dbReference type="EMBL" id="JFHD01000001">
    <property type="protein sequence ID" value="KDR33640.1"/>
    <property type="molecule type" value="Genomic_DNA"/>
</dbReference>
<accession>A0A656QS53</accession>
<dbReference type="OrthoDB" id="9135461at2"/>
<dbReference type="RefSeq" id="WP_008345957.1">
    <property type="nucleotide sequence ID" value="NZ_CADFFU010000010.1"/>
</dbReference>